<dbReference type="PANTHER" id="PTHR42736:SF1">
    <property type="entry name" value="PROTEIN-GLUTAMINE GAMMA-GLUTAMYLTRANSFERASE"/>
    <property type="match status" value="1"/>
</dbReference>
<dbReference type="HOGENOM" id="CLU_014384_0_0_3"/>
<dbReference type="PANTHER" id="PTHR42736">
    <property type="entry name" value="PROTEIN-GLUTAMINE GAMMA-GLUTAMYLTRANSFERASE"/>
    <property type="match status" value="1"/>
</dbReference>
<dbReference type="Pfam" id="PF13559">
    <property type="entry name" value="DUF4129"/>
    <property type="match status" value="1"/>
</dbReference>
<feature type="compositionally biased region" description="Polar residues" evidence="1">
    <location>
        <begin position="359"/>
        <end position="374"/>
    </location>
</feature>
<feature type="transmembrane region" description="Helical" evidence="2">
    <location>
        <begin position="15"/>
        <end position="33"/>
    </location>
</feature>
<keyword evidence="5" id="KW-1185">Reference proteome</keyword>
<dbReference type="InterPro" id="IPR038765">
    <property type="entry name" value="Papain-like_cys_pep_sf"/>
</dbReference>
<name>B0CAN8_ACAM1</name>
<feature type="transmembrane region" description="Helical" evidence="2">
    <location>
        <begin position="145"/>
        <end position="166"/>
    </location>
</feature>
<keyword evidence="2" id="KW-0472">Membrane</keyword>
<dbReference type="KEGG" id="amr:AM1_5278"/>
<dbReference type="InterPro" id="IPR002931">
    <property type="entry name" value="Transglutaminase-like"/>
</dbReference>
<feature type="compositionally biased region" description="Low complexity" evidence="1">
    <location>
        <begin position="256"/>
        <end position="283"/>
    </location>
</feature>
<sequence>MKQSTPTLCSLSLCFWGYQTGAWIIAIPLALALEAREMIKQRWSLSLEQLKQLHIAALFVWLLAVFFLPPVSPEVIPYAARYHLIKCLPVGLFPFVLAQTYCRNFVSVYRQYLGDLARSWKTVNWYYPYFGICLLAASATGGNLFVFLAISALLIALFLGTVRWPVNRKLALRFSQSTLYGLIVLALVLSLVGTHQFYWLQANVRLPGPAVFGEFFQKMARIWPDDPGRGYPEDLERLLEDMELEANTDTVVSSRTPNGNQNSNTPGSSSTSNGNLSATTSGTPSNSGNDSRNPSTSDGATEENTGEANEDSSSTSEQEPDSDVSQSNEDTSPSDSSDSSPEQNTGPSLPSTIPTPPSNRGQGNRTPGRTQASQPGRDGGQSLPSLVQRSGGIVDPEKAQTQIGNIGSLQRSNAILFRVAPNANRPKPQFPLYIREATYNQYQSGSWNAVNSKFSVRRPQSRQSWRLGEKTEQTTSVRISSDLPRKDGILKLPLGSSEVNQLQVRTLEENQYGTVAIQGKPGPLTYTVQYDPKQSADSPPTAFDKAVPATEKRMLKKITNSLDLNGKSDAEKVEAISTFFKKQGFKYSLDLPTPKKNKTPIAAFLLDHRTGHCEYYASATSLLLRAAGVPTRYAVGYTAHEYSPTEQQYIVRLKDAHAWVLAYVDNTWVKVETTPGGGMTAEGNTSTAQSENAQGDNTQTQDGSSQQDGVPTQDGSRDGNSGTFSEDGNANQDGISSEDGSFTGEKNQPPSKSFFEKLSEAWSELMTLLSENSETLAWASSMIILGLVIVFGSIYLIWRMIRKKLSKRSQRRRRPSSERISKPTSDGLDSEFYQIEKRLSDWGLARLPSETVRKWLGRLEQELPDAYMSELHQIIDLHYRYRFDPQGLTEEEREKLKLMIQSWLSEFKQLTVQGSHSAIKQ</sequence>
<proteinExistence type="predicted"/>
<evidence type="ECO:0000256" key="2">
    <source>
        <dbReference type="SAM" id="Phobius"/>
    </source>
</evidence>
<dbReference type="RefSeq" id="WP_012165494.1">
    <property type="nucleotide sequence ID" value="NC_009925.1"/>
</dbReference>
<accession>B0CAN8</accession>
<feature type="compositionally biased region" description="Polar residues" evidence="1">
    <location>
        <begin position="284"/>
        <end position="299"/>
    </location>
</feature>
<dbReference type="Gene3D" id="3.10.620.30">
    <property type="match status" value="1"/>
</dbReference>
<feature type="region of interest" description="Disordered" evidence="1">
    <location>
        <begin position="249"/>
        <end position="388"/>
    </location>
</feature>
<feature type="transmembrane region" description="Helical" evidence="2">
    <location>
        <begin position="776"/>
        <end position="798"/>
    </location>
</feature>
<dbReference type="AlphaFoldDB" id="B0CAN8"/>
<feature type="region of interest" description="Disordered" evidence="1">
    <location>
        <begin position="674"/>
        <end position="751"/>
    </location>
</feature>
<organism evidence="4 5">
    <name type="scientific">Acaryochloris marina (strain MBIC 11017)</name>
    <dbReference type="NCBI Taxonomy" id="329726"/>
    <lineage>
        <taxon>Bacteria</taxon>
        <taxon>Bacillati</taxon>
        <taxon>Cyanobacteriota</taxon>
        <taxon>Cyanophyceae</taxon>
        <taxon>Acaryochloridales</taxon>
        <taxon>Acaryochloridaceae</taxon>
        <taxon>Acaryochloris</taxon>
    </lineage>
</organism>
<dbReference type="Proteomes" id="UP000000268">
    <property type="component" value="Chromosome"/>
</dbReference>
<evidence type="ECO:0000259" key="3">
    <source>
        <dbReference type="SMART" id="SM00460"/>
    </source>
</evidence>
<dbReference type="InterPro" id="IPR025403">
    <property type="entry name" value="TgpA-like_C"/>
</dbReference>
<keyword evidence="2" id="KW-0812">Transmembrane</keyword>
<dbReference type="Pfam" id="PF01841">
    <property type="entry name" value="Transglut_core"/>
    <property type="match status" value="1"/>
</dbReference>
<gene>
    <name evidence="4" type="ordered locus">AM1_5278</name>
</gene>
<feature type="compositionally biased region" description="Acidic residues" evidence="1">
    <location>
        <begin position="300"/>
        <end position="310"/>
    </location>
</feature>
<dbReference type="EMBL" id="CP000828">
    <property type="protein sequence ID" value="ABW30239.1"/>
    <property type="molecule type" value="Genomic_DNA"/>
</dbReference>
<feature type="compositionally biased region" description="Low complexity" evidence="1">
    <location>
        <begin position="325"/>
        <end position="352"/>
    </location>
</feature>
<feature type="compositionally biased region" description="Polar residues" evidence="1">
    <location>
        <begin position="682"/>
        <end position="751"/>
    </location>
</feature>
<feature type="transmembrane region" description="Helical" evidence="2">
    <location>
        <begin position="83"/>
        <end position="102"/>
    </location>
</feature>
<feature type="transmembrane region" description="Helical" evidence="2">
    <location>
        <begin position="53"/>
        <end position="71"/>
    </location>
</feature>
<evidence type="ECO:0000313" key="4">
    <source>
        <dbReference type="EMBL" id="ABW30239.1"/>
    </source>
</evidence>
<protein>
    <submittedName>
        <fullName evidence="4">Transglutaminase-like superfamily protein, putative</fullName>
    </submittedName>
</protein>
<feature type="transmembrane region" description="Helical" evidence="2">
    <location>
        <begin position="178"/>
        <end position="199"/>
    </location>
</feature>
<dbReference type="STRING" id="329726.AM1_5278"/>
<dbReference type="InterPro" id="IPR052901">
    <property type="entry name" value="Bact_TGase-like"/>
</dbReference>
<dbReference type="OrthoDB" id="9804872at2"/>
<evidence type="ECO:0000256" key="1">
    <source>
        <dbReference type="SAM" id="MobiDB-lite"/>
    </source>
</evidence>
<dbReference type="SMART" id="SM00460">
    <property type="entry name" value="TGc"/>
    <property type="match status" value="1"/>
</dbReference>
<dbReference type="eggNOG" id="COG1305">
    <property type="taxonomic scope" value="Bacteria"/>
</dbReference>
<feature type="transmembrane region" description="Helical" evidence="2">
    <location>
        <begin position="123"/>
        <end position="139"/>
    </location>
</feature>
<evidence type="ECO:0000313" key="5">
    <source>
        <dbReference type="Proteomes" id="UP000000268"/>
    </source>
</evidence>
<keyword evidence="2" id="KW-1133">Transmembrane helix</keyword>
<dbReference type="SUPFAM" id="SSF54001">
    <property type="entry name" value="Cysteine proteinases"/>
    <property type="match status" value="1"/>
</dbReference>
<reference evidence="4 5" key="1">
    <citation type="journal article" date="2008" name="Proc. Natl. Acad. Sci. U.S.A.">
        <title>Niche adaptation and genome expansion in the chlorophyll d-producing cyanobacterium Acaryochloris marina.</title>
        <authorList>
            <person name="Swingley W.D."/>
            <person name="Chen M."/>
            <person name="Cheung P.C."/>
            <person name="Conrad A.L."/>
            <person name="Dejesa L.C."/>
            <person name="Hao J."/>
            <person name="Honchak B.M."/>
            <person name="Karbach L.E."/>
            <person name="Kurdoglu A."/>
            <person name="Lahiri S."/>
            <person name="Mastrian S.D."/>
            <person name="Miyashita H."/>
            <person name="Page L."/>
            <person name="Ramakrishna P."/>
            <person name="Satoh S."/>
            <person name="Sattley W.M."/>
            <person name="Shimada Y."/>
            <person name="Taylor H.L."/>
            <person name="Tomo T."/>
            <person name="Tsuchiya T."/>
            <person name="Wang Z.T."/>
            <person name="Raymond J."/>
            <person name="Mimuro M."/>
            <person name="Blankenship R.E."/>
            <person name="Touchman J.W."/>
        </authorList>
    </citation>
    <scope>NUCLEOTIDE SEQUENCE [LARGE SCALE GENOMIC DNA]</scope>
    <source>
        <strain evidence="5">MBIC 11017</strain>
    </source>
</reference>
<feature type="domain" description="Transglutaminase-like" evidence="3">
    <location>
        <begin position="605"/>
        <end position="675"/>
    </location>
</feature>